<organism evidence="7 8">
    <name type="scientific">Stygiolobus azoricus</name>
    <dbReference type="NCBI Taxonomy" id="41675"/>
    <lineage>
        <taxon>Archaea</taxon>
        <taxon>Thermoproteota</taxon>
        <taxon>Thermoprotei</taxon>
        <taxon>Sulfolobales</taxon>
        <taxon>Sulfolobaceae</taxon>
        <taxon>Stygiolobus</taxon>
    </lineage>
</organism>
<evidence type="ECO:0000313" key="7">
    <source>
        <dbReference type="EMBL" id="QGR19157.1"/>
    </source>
</evidence>
<dbReference type="InterPro" id="IPR001876">
    <property type="entry name" value="Znf_RanBP2"/>
</dbReference>
<dbReference type="Gene3D" id="4.10.1060.10">
    <property type="entry name" value="Zinc finger, RanBP2-type"/>
    <property type="match status" value="1"/>
</dbReference>
<evidence type="ECO:0000256" key="4">
    <source>
        <dbReference type="SAM" id="MobiDB-lite"/>
    </source>
</evidence>
<dbReference type="PANTHER" id="PTHR23308">
    <property type="entry name" value="NUCLEAR INHIBITOR OF PROTEIN PHOSPHATASE-1"/>
    <property type="match status" value="1"/>
</dbReference>
<evidence type="ECO:0000259" key="6">
    <source>
        <dbReference type="PROSITE" id="PS50199"/>
    </source>
</evidence>
<dbReference type="AlphaFoldDB" id="A0A650CNT0"/>
<feature type="domain" description="FHA" evidence="5">
    <location>
        <begin position="140"/>
        <end position="189"/>
    </location>
</feature>
<evidence type="ECO:0000313" key="8">
    <source>
        <dbReference type="Proteomes" id="UP000423396"/>
    </source>
</evidence>
<dbReference type="CDD" id="cd22680">
    <property type="entry name" value="FHA_ArnA-like"/>
    <property type="match status" value="1"/>
</dbReference>
<feature type="compositionally biased region" description="Polar residues" evidence="4">
    <location>
        <begin position="27"/>
        <end position="37"/>
    </location>
</feature>
<dbReference type="Pfam" id="PF00498">
    <property type="entry name" value="FHA"/>
    <property type="match status" value="1"/>
</dbReference>
<dbReference type="Proteomes" id="UP000423396">
    <property type="component" value="Chromosome"/>
</dbReference>
<protein>
    <submittedName>
        <fullName evidence="7">FHA domain-containing protein</fullName>
    </submittedName>
</protein>
<dbReference type="InterPro" id="IPR026870">
    <property type="entry name" value="Zinc_ribbon_dom"/>
</dbReference>
<evidence type="ECO:0000256" key="1">
    <source>
        <dbReference type="ARBA" id="ARBA00022723"/>
    </source>
</evidence>
<dbReference type="PROSITE" id="PS50199">
    <property type="entry name" value="ZF_RANBP2_2"/>
    <property type="match status" value="1"/>
</dbReference>
<sequence>MPWKCPVCGYENDDDALYCIKCGTQKPSVTTQQPSQSAPTDVQQTTVPQAPPTPVAPPQPTQAPPSPTVAQTASPSNPPAPVPTQQVVTQPPVPQPPAPTIPPAPPTPTSGKYYILFINTPYASLINQRVPLSFDIFPTISVGRSPENVIIVPDPEISRRHAIISLENGQLYIEDLNSTNGTYVYDGKIFQPVKGKQKIEPNSIIKLGNQTMIKIIKE</sequence>
<dbReference type="PROSITE" id="PS01358">
    <property type="entry name" value="ZF_RANBP2_1"/>
    <property type="match status" value="1"/>
</dbReference>
<dbReference type="SUPFAM" id="SSF49879">
    <property type="entry name" value="SMAD/FHA domain"/>
    <property type="match status" value="1"/>
</dbReference>
<name>A0A650CNT0_9CREN</name>
<dbReference type="GO" id="GO:0008270">
    <property type="term" value="F:zinc ion binding"/>
    <property type="evidence" value="ECO:0007669"/>
    <property type="project" value="UniProtKB-KW"/>
</dbReference>
<evidence type="ECO:0000259" key="5">
    <source>
        <dbReference type="PROSITE" id="PS50006"/>
    </source>
</evidence>
<accession>A0A650CNT0</accession>
<dbReference type="RefSeq" id="WP_156005653.1">
    <property type="nucleotide sequence ID" value="NZ_CP045483.1"/>
</dbReference>
<dbReference type="PROSITE" id="PS50006">
    <property type="entry name" value="FHA_DOMAIN"/>
    <property type="match status" value="1"/>
</dbReference>
<dbReference type="SMART" id="SM00547">
    <property type="entry name" value="ZnF_RBZ"/>
    <property type="match status" value="1"/>
</dbReference>
<proteinExistence type="predicted"/>
<dbReference type="KEGG" id="sazo:D1868_03655"/>
<feature type="compositionally biased region" description="Low complexity" evidence="4">
    <location>
        <begin position="38"/>
        <end position="48"/>
    </location>
</feature>
<keyword evidence="3" id="KW-0862">Zinc</keyword>
<feature type="region of interest" description="Disordered" evidence="4">
    <location>
        <begin position="27"/>
        <end position="106"/>
    </location>
</feature>
<evidence type="ECO:0000256" key="2">
    <source>
        <dbReference type="ARBA" id="ARBA00022771"/>
    </source>
</evidence>
<dbReference type="InterPro" id="IPR008984">
    <property type="entry name" value="SMAD_FHA_dom_sf"/>
</dbReference>
<dbReference type="EMBL" id="CP045483">
    <property type="protein sequence ID" value="QGR19157.1"/>
    <property type="molecule type" value="Genomic_DNA"/>
</dbReference>
<dbReference type="PRINTS" id="PR01217">
    <property type="entry name" value="PRICHEXTENSN"/>
</dbReference>
<keyword evidence="8" id="KW-1185">Reference proteome</keyword>
<reference evidence="7 8" key="1">
    <citation type="submission" date="2019-10" db="EMBL/GenBank/DDBJ databases">
        <title>Genome Sequences from Six Type Strain Members of the Archaeal Family Sulfolobaceae: Acidianus ambivalens, Acidianus infernus, Metallosphaera prunae, Stygiolobus azoricus, Sulfolobus metallicus, and Sulfurisphaera ohwakuensis.</title>
        <authorList>
            <person name="Counts J.A."/>
            <person name="Kelly R.M."/>
        </authorList>
    </citation>
    <scope>NUCLEOTIDE SEQUENCE [LARGE SCALE GENOMIC DNA]</scope>
    <source>
        <strain evidence="7 8">FC6</strain>
    </source>
</reference>
<feature type="compositionally biased region" description="Pro residues" evidence="4">
    <location>
        <begin position="91"/>
        <end position="106"/>
    </location>
</feature>
<evidence type="ECO:0000256" key="3">
    <source>
        <dbReference type="ARBA" id="ARBA00022833"/>
    </source>
</evidence>
<dbReference type="InterPro" id="IPR050923">
    <property type="entry name" value="Cell_Proc_Reg/RNA_Proc"/>
</dbReference>
<dbReference type="Pfam" id="PF13240">
    <property type="entry name" value="Zn_Ribbon_1"/>
    <property type="match status" value="1"/>
</dbReference>
<gene>
    <name evidence="7" type="ORF">D1868_03655</name>
</gene>
<dbReference type="OrthoDB" id="26617at2157"/>
<feature type="domain" description="RanBP2-type" evidence="6">
    <location>
        <begin position="1"/>
        <end position="28"/>
    </location>
</feature>
<keyword evidence="2" id="KW-0863">Zinc-finger</keyword>
<keyword evidence="1" id="KW-0479">Metal-binding</keyword>
<dbReference type="GeneID" id="42798138"/>
<dbReference type="InterPro" id="IPR000253">
    <property type="entry name" value="FHA_dom"/>
</dbReference>
<feature type="compositionally biased region" description="Pro residues" evidence="4">
    <location>
        <begin position="49"/>
        <end position="67"/>
    </location>
</feature>
<dbReference type="SMART" id="SM00240">
    <property type="entry name" value="FHA"/>
    <property type="match status" value="1"/>
</dbReference>
<dbReference type="Gene3D" id="2.60.200.20">
    <property type="match status" value="1"/>
</dbReference>